<dbReference type="InterPro" id="IPR029033">
    <property type="entry name" value="His_PPase_superfam"/>
</dbReference>
<proteinExistence type="predicted"/>
<feature type="binding site" evidence="2">
    <location>
        <begin position="18"/>
        <end position="25"/>
    </location>
    <ligand>
        <name>substrate</name>
    </ligand>
</feature>
<dbReference type="OrthoDB" id="4697614at2"/>
<dbReference type="GO" id="GO:0016791">
    <property type="term" value="F:phosphatase activity"/>
    <property type="evidence" value="ECO:0007669"/>
    <property type="project" value="TreeGrafter"/>
</dbReference>
<dbReference type="PROSITE" id="PS00175">
    <property type="entry name" value="PG_MUTASE"/>
    <property type="match status" value="1"/>
</dbReference>
<evidence type="ECO:0000313" key="3">
    <source>
        <dbReference type="EMBL" id="AIC91815.1"/>
    </source>
</evidence>
<evidence type="ECO:0000313" key="4">
    <source>
        <dbReference type="Proteomes" id="UP000028569"/>
    </source>
</evidence>
<dbReference type="GeneID" id="91566017"/>
<accession>A0A087VTS2</accession>
<dbReference type="AlphaFoldDB" id="A0A087VTS2"/>
<dbReference type="GO" id="GO:0005737">
    <property type="term" value="C:cytoplasm"/>
    <property type="evidence" value="ECO:0007669"/>
    <property type="project" value="TreeGrafter"/>
</dbReference>
<dbReference type="KEGG" id="bii:BINDI_0535"/>
<dbReference type="InterPro" id="IPR050275">
    <property type="entry name" value="PGM_Phosphatase"/>
</dbReference>
<name>A0A087VTS2_9BIFI</name>
<dbReference type="RefSeq" id="WP_033489978.1">
    <property type="nucleotide sequence ID" value="NZ_CP006018.1"/>
</dbReference>
<reference evidence="3 4" key="1">
    <citation type="journal article" date="2014" name="Appl. Environ. Microbiol.">
        <title>Genomic encyclopedia of type strains of the genus Bifidobacterium.</title>
        <authorList>
            <person name="Milani C."/>
            <person name="Lugli G.A."/>
            <person name="Duranti S."/>
            <person name="Turroni F."/>
            <person name="Bottacini F."/>
            <person name="Mangifesta M."/>
            <person name="Sanchez B."/>
            <person name="Viappiani A."/>
            <person name="Mancabelli L."/>
            <person name="Taminiau B."/>
            <person name="Delcenserie V."/>
            <person name="Barrangou R."/>
            <person name="Margolles A."/>
            <person name="van Sinderen D."/>
            <person name="Ventura M."/>
        </authorList>
    </citation>
    <scope>NUCLEOTIDE SEQUENCE [LARGE SCALE GENOMIC DNA]</scope>
    <source>
        <strain evidence="3 4">LMG 11587</strain>
    </source>
</reference>
<dbReference type="InterPro" id="IPR013078">
    <property type="entry name" value="His_Pase_superF_clade-1"/>
</dbReference>
<protein>
    <submittedName>
        <fullName evidence="3">Phosphoglycerate mutase</fullName>
    </submittedName>
</protein>
<evidence type="ECO:0000256" key="1">
    <source>
        <dbReference type="PIRSR" id="PIRSR613078-1"/>
    </source>
</evidence>
<dbReference type="PANTHER" id="PTHR48100:SF62">
    <property type="entry name" value="GLUCOSYL-3-PHOSPHOGLYCERATE PHOSPHATASE"/>
    <property type="match status" value="1"/>
</dbReference>
<gene>
    <name evidence="3" type="ORF">BINDI_0535</name>
</gene>
<organism evidence="3 4">
    <name type="scientific">Bifidobacterium [indicum] DSM 20214 = LMG 11587</name>
    <dbReference type="NCBI Taxonomy" id="1341694"/>
    <lineage>
        <taxon>Bacteria</taxon>
        <taxon>Bacillati</taxon>
        <taxon>Actinomycetota</taxon>
        <taxon>Actinomycetes</taxon>
        <taxon>Bifidobacteriales</taxon>
        <taxon>Bifidobacteriaceae</taxon>
        <taxon>Bifidobacterium</taxon>
    </lineage>
</organism>
<dbReference type="EMBL" id="CP006018">
    <property type="protein sequence ID" value="AIC91815.1"/>
    <property type="molecule type" value="Genomic_DNA"/>
</dbReference>
<feature type="binding site" evidence="2">
    <location>
        <position position="76"/>
    </location>
    <ligand>
        <name>substrate</name>
    </ligand>
</feature>
<dbReference type="HOGENOM" id="CLU_033323_9_5_11"/>
<feature type="active site" description="Proton donor/acceptor" evidence="1">
    <location>
        <position position="100"/>
    </location>
</feature>
<dbReference type="InterPro" id="IPR001345">
    <property type="entry name" value="PG/BPGM_mutase_AS"/>
</dbReference>
<dbReference type="SUPFAM" id="SSF53254">
    <property type="entry name" value="Phosphoglycerate mutase-like"/>
    <property type="match status" value="1"/>
</dbReference>
<evidence type="ECO:0000256" key="2">
    <source>
        <dbReference type="PIRSR" id="PIRSR613078-2"/>
    </source>
</evidence>
<dbReference type="Gene3D" id="3.40.50.1240">
    <property type="entry name" value="Phosphoglycerate mutase-like"/>
    <property type="match status" value="1"/>
</dbReference>
<feature type="active site" description="Tele-phosphohistidine intermediate" evidence="1">
    <location>
        <position position="19"/>
    </location>
</feature>
<dbReference type="Proteomes" id="UP000028569">
    <property type="component" value="Chromosome"/>
</dbReference>
<dbReference type="CDD" id="cd07067">
    <property type="entry name" value="HP_PGM_like"/>
    <property type="match status" value="1"/>
</dbReference>
<dbReference type="SMART" id="SM00855">
    <property type="entry name" value="PGAM"/>
    <property type="match status" value="1"/>
</dbReference>
<dbReference type="Pfam" id="PF00300">
    <property type="entry name" value="His_Phos_1"/>
    <property type="match status" value="1"/>
</dbReference>
<sequence length="243" mass="27110">MSGGAGSLPHVSSLTLVRHGQTDYNAKHRVQGQIDIPLNTVGRWQVERSAEELRREYVDTAPEGRKQLVIASDLGRAMDTARAFADPLGLEVHPDPRLRERGFGDWEGVSTEEAMERWPEDYASWMSGGGGELNHGAESKIEVGRRGLEAINEWTLSADADTDLFVFSHGSFISQSLQALLGMARTYPEYVGMVTMRNAHWARLVARDMLDGQLRWSMIDFNRGPAIAMRGDWDRPMGLVVQD</sequence>
<keyword evidence="4" id="KW-1185">Reference proteome</keyword>
<dbReference type="PANTHER" id="PTHR48100">
    <property type="entry name" value="BROAD-SPECIFICITY PHOSPHATASE YOR283W-RELATED"/>
    <property type="match status" value="1"/>
</dbReference>